<evidence type="ECO:0000313" key="2">
    <source>
        <dbReference type="Proteomes" id="UP000010164"/>
    </source>
</evidence>
<reference evidence="1 2" key="1">
    <citation type="journal article" date="2012" name="J. Bacteriol.">
        <title>Genome Sequence of the Alkane-Degrading Bacterium Alcanivorax hongdengensis Type Strain A-11-3.</title>
        <authorList>
            <person name="Lai Q."/>
            <person name="Shao Z."/>
        </authorList>
    </citation>
    <scope>NUCLEOTIDE SEQUENCE [LARGE SCALE GENOMIC DNA]</scope>
    <source>
        <strain evidence="1 2">A-11-3</strain>
    </source>
</reference>
<keyword evidence="2" id="KW-1185">Reference proteome</keyword>
<dbReference type="STRING" id="1177179.A11A3_02207"/>
<organism evidence="1 2">
    <name type="scientific">Alcanivorax hongdengensis A-11-3</name>
    <dbReference type="NCBI Taxonomy" id="1177179"/>
    <lineage>
        <taxon>Bacteria</taxon>
        <taxon>Pseudomonadati</taxon>
        <taxon>Pseudomonadota</taxon>
        <taxon>Gammaproteobacteria</taxon>
        <taxon>Oceanospirillales</taxon>
        <taxon>Alcanivoracaceae</taxon>
        <taxon>Alcanivorax</taxon>
    </lineage>
</organism>
<sequence>MLLMITYIAQADCRLAILQSESSAKGTARFRLQVHCDQAKLPLQYQLTLNKHGKSGRTTSSQSGYFNSTGEVQVIGNVGINLTGDDRVEVVGKVLHQSRLLARTEKTFP</sequence>
<dbReference type="Gene3D" id="2.60.40.2420">
    <property type="match status" value="1"/>
</dbReference>
<evidence type="ECO:0000313" key="1">
    <source>
        <dbReference type="EMBL" id="EKF75644.1"/>
    </source>
</evidence>
<protein>
    <recommendedName>
        <fullName evidence="3">Curli assembly protein CsgC</fullName>
    </recommendedName>
</protein>
<comment type="caution">
    <text evidence="1">The sequence shown here is derived from an EMBL/GenBank/DDBJ whole genome shotgun (WGS) entry which is preliminary data.</text>
</comment>
<accession>L0WG00</accession>
<dbReference type="Proteomes" id="UP000010164">
    <property type="component" value="Unassembled WGS sequence"/>
</dbReference>
<dbReference type="AlphaFoldDB" id="L0WG00"/>
<dbReference type="PATRIC" id="fig|1177179.3.peg.435"/>
<dbReference type="EMBL" id="AMRJ01000002">
    <property type="protein sequence ID" value="EKF75644.1"/>
    <property type="molecule type" value="Genomic_DNA"/>
</dbReference>
<dbReference type="InterPro" id="IPR053722">
    <property type="entry name" value="Curli_assembly_CsgC/AgfC"/>
</dbReference>
<gene>
    <name evidence="1" type="ORF">A11A3_02207</name>
</gene>
<name>L0WG00_9GAMM</name>
<evidence type="ECO:0008006" key="3">
    <source>
        <dbReference type="Google" id="ProtNLM"/>
    </source>
</evidence>
<proteinExistence type="predicted"/>